<protein>
    <submittedName>
        <fullName evidence="2">Uncharacterized protein</fullName>
    </submittedName>
</protein>
<dbReference type="EMBL" id="MW423737">
    <property type="protein sequence ID" value="QQK88536.1"/>
    <property type="molecule type" value="Genomic_DNA"/>
</dbReference>
<organism evidence="2">
    <name type="scientific">Vibrio phage PH669</name>
    <dbReference type="NCBI Taxonomy" id="2800823"/>
    <lineage>
        <taxon>Viruses</taxon>
        <taxon>Duplodnaviria</taxon>
        <taxon>Heunggongvirae</taxon>
        <taxon>Uroviricota</taxon>
        <taxon>Caudoviricetes</taxon>
        <taxon>Queuovirinae</taxon>
    </lineage>
</organism>
<proteinExistence type="predicted"/>
<evidence type="ECO:0000256" key="1">
    <source>
        <dbReference type="SAM" id="MobiDB-lite"/>
    </source>
</evidence>
<sequence>MKDLVKLCEDEVLFQLSQEEDKLMEEFIRAKRGEMKLDREVELEQMWQTQRAESEPMDATTRAMLLNGQFGKHGSIDNKFYDELAERNKIAIAHIEGSTESAVQAFRSLATAMEKCGHELAQFAYVVTTQARDNLVEQGYSPDMFIVSDSFPNISELLPRGGDVVIMGGRGGGKSGLVAELLKGSICPTHKVKAGKLGGRTSKGDRRRKRQQWNRPRGTN</sequence>
<feature type="region of interest" description="Disordered" evidence="1">
    <location>
        <begin position="192"/>
        <end position="220"/>
    </location>
</feature>
<evidence type="ECO:0000313" key="2">
    <source>
        <dbReference type="EMBL" id="QQK88536.1"/>
    </source>
</evidence>
<reference evidence="2" key="1">
    <citation type="submission" date="2020-12" db="EMBL/GenBank/DDBJ databases">
        <authorList>
            <person name="Hu Z."/>
        </authorList>
    </citation>
    <scope>NUCLEOTIDE SEQUENCE</scope>
</reference>
<name>A0A7T6ZMD1_9CAUD</name>
<accession>A0A7T6ZMD1</accession>